<proteinExistence type="predicted"/>
<sequence length="148" mass="16673">MREDEYSLAGKMIAMSIVHGGPGPNFLSRDLVSYISGQSSFHSSVADVTDEEIGKVLQEIQKASSLQTLRDLMVQHSTMLQTAGCFKHVKSLEEKHSIVKEYLRWYIIDRNHSAIERFKNGLATLQVLTALQQYPLVLTPVLCHSKKK</sequence>
<organism evidence="1 2">
    <name type="scientific">Ataeniobius toweri</name>
    <dbReference type="NCBI Taxonomy" id="208326"/>
    <lineage>
        <taxon>Eukaryota</taxon>
        <taxon>Metazoa</taxon>
        <taxon>Chordata</taxon>
        <taxon>Craniata</taxon>
        <taxon>Vertebrata</taxon>
        <taxon>Euteleostomi</taxon>
        <taxon>Actinopterygii</taxon>
        <taxon>Neopterygii</taxon>
        <taxon>Teleostei</taxon>
        <taxon>Neoteleostei</taxon>
        <taxon>Acanthomorphata</taxon>
        <taxon>Ovalentaria</taxon>
        <taxon>Atherinomorphae</taxon>
        <taxon>Cyprinodontiformes</taxon>
        <taxon>Goodeidae</taxon>
        <taxon>Ataeniobius</taxon>
    </lineage>
</organism>
<dbReference type="EMBL" id="JAHUTI010071860">
    <property type="protein sequence ID" value="MED6255751.1"/>
    <property type="molecule type" value="Genomic_DNA"/>
</dbReference>
<dbReference type="SUPFAM" id="SSF56204">
    <property type="entry name" value="Hect, E3 ligase catalytic domain"/>
    <property type="match status" value="1"/>
</dbReference>
<dbReference type="Proteomes" id="UP001345963">
    <property type="component" value="Unassembled WGS sequence"/>
</dbReference>
<name>A0ABU7C0M5_9TELE</name>
<comment type="caution">
    <text evidence="1">The sequence shown here is derived from an EMBL/GenBank/DDBJ whole genome shotgun (WGS) entry which is preliminary data.</text>
</comment>
<gene>
    <name evidence="1" type="ORF">ATANTOWER_014489</name>
</gene>
<dbReference type="InterPro" id="IPR035983">
    <property type="entry name" value="Hect_E3_ubiquitin_ligase"/>
</dbReference>
<evidence type="ECO:0000313" key="2">
    <source>
        <dbReference type="Proteomes" id="UP001345963"/>
    </source>
</evidence>
<evidence type="ECO:0000313" key="1">
    <source>
        <dbReference type="EMBL" id="MED6255751.1"/>
    </source>
</evidence>
<keyword evidence="2" id="KW-1185">Reference proteome</keyword>
<accession>A0ABU7C0M5</accession>
<reference evidence="1 2" key="1">
    <citation type="submission" date="2021-07" db="EMBL/GenBank/DDBJ databases">
        <authorList>
            <person name="Palmer J.M."/>
        </authorList>
    </citation>
    <scope>NUCLEOTIDE SEQUENCE [LARGE SCALE GENOMIC DNA]</scope>
    <source>
        <strain evidence="1 2">AT_MEX2019</strain>
        <tissue evidence="1">Muscle</tissue>
    </source>
</reference>
<protein>
    <submittedName>
        <fullName evidence="1">Uncharacterized protein</fullName>
    </submittedName>
</protein>